<protein>
    <submittedName>
        <fullName evidence="1">Uncharacterized protein</fullName>
    </submittedName>
</protein>
<dbReference type="AlphaFoldDB" id="A0A436ZUU3"/>
<evidence type="ECO:0000313" key="2">
    <source>
        <dbReference type="Proteomes" id="UP000283090"/>
    </source>
</evidence>
<accession>A0A436ZUU3</accession>
<dbReference type="Proteomes" id="UP000283090">
    <property type="component" value="Unassembled WGS sequence"/>
</dbReference>
<sequence length="85" mass="9808">MRIDVYIITSLTVQRLNLAIDQLIPVTSFDISTIQARSCTEARILLSSEVKARKARASHRPIVNFFLFNRNQNTLSHGMRPKFYN</sequence>
<evidence type="ECO:0000313" key="1">
    <source>
        <dbReference type="EMBL" id="RVD82690.1"/>
    </source>
</evidence>
<name>A0A436ZUU3_ARTFL</name>
<dbReference type="VEuPathDB" id="FungiDB:DFL_007106"/>
<dbReference type="RefSeq" id="XP_067488234.1">
    <property type="nucleotide sequence ID" value="XM_067636638.1"/>
</dbReference>
<organism evidence="1 2">
    <name type="scientific">Arthrobotrys flagrans</name>
    <name type="common">Nematode-trapping fungus</name>
    <name type="synonym">Trichothecium flagrans</name>
    <dbReference type="NCBI Taxonomy" id="97331"/>
    <lineage>
        <taxon>Eukaryota</taxon>
        <taxon>Fungi</taxon>
        <taxon>Dikarya</taxon>
        <taxon>Ascomycota</taxon>
        <taxon>Pezizomycotina</taxon>
        <taxon>Orbiliomycetes</taxon>
        <taxon>Orbiliales</taxon>
        <taxon>Orbiliaceae</taxon>
        <taxon>Arthrobotrys</taxon>
    </lineage>
</organism>
<reference evidence="1 2" key="1">
    <citation type="submission" date="2019-01" db="EMBL/GenBank/DDBJ databases">
        <title>Intercellular communication is required for trap formation in the nematode-trapping fungus Duddingtonia flagrans.</title>
        <authorList>
            <person name="Youssar L."/>
            <person name="Wernet V."/>
            <person name="Hensel N."/>
            <person name="Hildebrandt H.-G."/>
            <person name="Fischer R."/>
        </authorList>
    </citation>
    <scope>NUCLEOTIDE SEQUENCE [LARGE SCALE GENOMIC DNA]</scope>
    <source>
        <strain evidence="1 2">CBS H-5679</strain>
    </source>
</reference>
<gene>
    <name evidence="1" type="ORF">DFL_007106</name>
</gene>
<proteinExistence type="predicted"/>
<dbReference type="GeneID" id="93589417"/>
<keyword evidence="2" id="KW-1185">Reference proteome</keyword>
<comment type="caution">
    <text evidence="1">The sequence shown here is derived from an EMBL/GenBank/DDBJ whole genome shotgun (WGS) entry which is preliminary data.</text>
</comment>
<dbReference type="EMBL" id="SAEB01000009">
    <property type="protein sequence ID" value="RVD82690.1"/>
    <property type="molecule type" value="Genomic_DNA"/>
</dbReference>